<dbReference type="InterPro" id="IPR000938">
    <property type="entry name" value="CAP-Gly_domain"/>
</dbReference>
<dbReference type="InterPro" id="IPR036859">
    <property type="entry name" value="CAP-Gly_dom_sf"/>
</dbReference>
<feature type="domain" description="CAP-Gly" evidence="3">
    <location>
        <begin position="407"/>
        <end position="449"/>
    </location>
</feature>
<sequence length="780" mass="84729">MNHTFRDLYWLVREPVISDWADFSDLGWHRRFFLCGYVIVTRRKCGASYVSRSELANSMGTSDLETASVSCGRATDFSHRGSVSLNSSHFCWRCKMTLVEIETACNASDSTPSTNVTGYKIGSNSREIPVKPARAMIHPCVDPPLCADCTRLELSFFDPGCLGCHKLMEDPATSVPDIFAIMRQWTPQTQQAMEMLVDEILKRGAGVNDRDGLTDMTLLHYVTKSGAVGIGDADSAMRVASMLIDAGADVHIRCRWTNMTALHYAAYFDVVSVLKVLLKATGALDVDSTCSEFEHGTALHIAASNLAHEACKVLLQNGANPSLKDDLNRMPVDCVPDPSSLNENTAMASLVIKLKKTLSEALPPSPRKPPPNYDLVHSKVTLQALGLTLGDQILVGGVKSGVLRYCGPTEFASGVWAGVELDEPAGKNNGSVGGFSYFTCTDGHGIFAPINKITKLGAIQRTRTPPTTQRYPNKELPSIDVSRVTAKVDTGLNKQSSLESEIMEIEDRVVVAGQRKGTIKFIGETQFAPGQWYGVELDKPVGKNDGSVNGIHYFSCKPKHGVFAPLTRIQKLGDKKFSSNESLDTISWGAVSEKVDRRKSTPNRLRPSVTPTRPPVQSLSRTPGRSSSQILEPGTTVLCNNELGTIRYIGQADFAEGTWLGVELRKPKGKNDGSVGGRRYFSCPPDCGLMVKPSRVTVRGINGARILAEQTAHLAIAQNIARATGGSNSSINRESTGHELVTNDIHNGNRNGHSQNLHRSSWSRSSSREGSVNNGDNLGH</sequence>
<dbReference type="SUPFAM" id="SSF48403">
    <property type="entry name" value="Ankyrin repeat"/>
    <property type="match status" value="1"/>
</dbReference>
<gene>
    <name evidence="4" type="ORF">RRG08_011327</name>
</gene>
<comment type="caution">
    <text evidence="4">The sequence shown here is derived from an EMBL/GenBank/DDBJ whole genome shotgun (WGS) entry which is preliminary data.</text>
</comment>
<feature type="region of interest" description="Disordered" evidence="2">
    <location>
        <begin position="741"/>
        <end position="780"/>
    </location>
</feature>
<dbReference type="PANTHER" id="PTHR18916:SF88">
    <property type="entry name" value="CAP-GLY DOMAIN-CONTAINING PROTEIN"/>
    <property type="match status" value="1"/>
</dbReference>
<feature type="repeat" description="ANK" evidence="1">
    <location>
        <begin position="294"/>
        <end position="326"/>
    </location>
</feature>
<dbReference type="PROSITE" id="PS50088">
    <property type="entry name" value="ANK_REPEAT"/>
    <property type="match status" value="1"/>
</dbReference>
<dbReference type="InterPro" id="IPR036770">
    <property type="entry name" value="Ankyrin_rpt-contain_sf"/>
</dbReference>
<evidence type="ECO:0000259" key="3">
    <source>
        <dbReference type="PROSITE" id="PS50245"/>
    </source>
</evidence>
<organism evidence="4 5">
    <name type="scientific">Elysia crispata</name>
    <name type="common">lettuce slug</name>
    <dbReference type="NCBI Taxonomy" id="231223"/>
    <lineage>
        <taxon>Eukaryota</taxon>
        <taxon>Metazoa</taxon>
        <taxon>Spiralia</taxon>
        <taxon>Lophotrochozoa</taxon>
        <taxon>Mollusca</taxon>
        <taxon>Gastropoda</taxon>
        <taxon>Heterobranchia</taxon>
        <taxon>Euthyneura</taxon>
        <taxon>Panpulmonata</taxon>
        <taxon>Sacoglossa</taxon>
        <taxon>Placobranchoidea</taxon>
        <taxon>Plakobranchidae</taxon>
        <taxon>Elysia</taxon>
    </lineage>
</organism>
<dbReference type="InterPro" id="IPR002110">
    <property type="entry name" value="Ankyrin_rpt"/>
</dbReference>
<dbReference type="PANTHER" id="PTHR18916">
    <property type="entry name" value="DYNACTIN 1-RELATED MICROTUBULE-BINDING"/>
    <property type="match status" value="1"/>
</dbReference>
<feature type="compositionally biased region" description="Polar residues" evidence="2">
    <location>
        <begin position="609"/>
        <end position="628"/>
    </location>
</feature>
<proteinExistence type="predicted"/>
<accession>A0AAE0YD02</accession>
<feature type="domain" description="CAP-Gly" evidence="3">
    <location>
        <begin position="650"/>
        <end position="692"/>
    </location>
</feature>
<evidence type="ECO:0000256" key="2">
    <source>
        <dbReference type="SAM" id="MobiDB-lite"/>
    </source>
</evidence>
<feature type="compositionally biased region" description="Polar residues" evidence="2">
    <location>
        <begin position="744"/>
        <end position="758"/>
    </location>
</feature>
<protein>
    <recommendedName>
        <fullName evidence="3">CAP-Gly domain-containing protein</fullName>
    </recommendedName>
</protein>
<dbReference type="PROSITE" id="PS00845">
    <property type="entry name" value="CAP_GLY_1"/>
    <property type="match status" value="3"/>
</dbReference>
<evidence type="ECO:0000256" key="1">
    <source>
        <dbReference type="PROSITE-ProRule" id="PRU00023"/>
    </source>
</evidence>
<dbReference type="Gene3D" id="2.30.30.190">
    <property type="entry name" value="CAP Gly-rich-like domain"/>
    <property type="match status" value="3"/>
</dbReference>
<reference evidence="4" key="1">
    <citation type="journal article" date="2023" name="G3 (Bethesda)">
        <title>A reference genome for the long-term kleptoplast-retaining sea slug Elysia crispata morphotype clarki.</title>
        <authorList>
            <person name="Eastman K.E."/>
            <person name="Pendleton A.L."/>
            <person name="Shaikh M.A."/>
            <person name="Suttiyut T."/>
            <person name="Ogas R."/>
            <person name="Tomko P."/>
            <person name="Gavelis G."/>
            <person name="Widhalm J.R."/>
            <person name="Wisecaver J.H."/>
        </authorList>
    </citation>
    <scope>NUCLEOTIDE SEQUENCE</scope>
    <source>
        <strain evidence="4">ECLA1</strain>
    </source>
</reference>
<dbReference type="Pfam" id="PF12796">
    <property type="entry name" value="Ank_2"/>
    <property type="match status" value="1"/>
</dbReference>
<evidence type="ECO:0000313" key="4">
    <source>
        <dbReference type="EMBL" id="KAK3740865.1"/>
    </source>
</evidence>
<dbReference type="EMBL" id="JAWDGP010006457">
    <property type="protein sequence ID" value="KAK3740865.1"/>
    <property type="molecule type" value="Genomic_DNA"/>
</dbReference>
<dbReference type="Pfam" id="PF01302">
    <property type="entry name" value="CAP_GLY"/>
    <property type="match status" value="3"/>
</dbReference>
<evidence type="ECO:0000313" key="5">
    <source>
        <dbReference type="Proteomes" id="UP001283361"/>
    </source>
</evidence>
<name>A0AAE0YD02_9GAST</name>
<dbReference type="PROSITE" id="PS50297">
    <property type="entry name" value="ANK_REP_REGION"/>
    <property type="match status" value="1"/>
</dbReference>
<dbReference type="SUPFAM" id="SSF74924">
    <property type="entry name" value="Cap-Gly domain"/>
    <property type="match status" value="3"/>
</dbReference>
<feature type="domain" description="CAP-Gly" evidence="3">
    <location>
        <begin position="523"/>
        <end position="565"/>
    </location>
</feature>
<feature type="region of interest" description="Disordered" evidence="2">
    <location>
        <begin position="593"/>
        <end position="628"/>
    </location>
</feature>
<dbReference type="Proteomes" id="UP001283361">
    <property type="component" value="Unassembled WGS sequence"/>
</dbReference>
<feature type="compositionally biased region" description="Polar residues" evidence="2">
    <location>
        <begin position="769"/>
        <end position="780"/>
    </location>
</feature>
<dbReference type="AlphaFoldDB" id="A0AAE0YD02"/>
<dbReference type="PROSITE" id="PS50245">
    <property type="entry name" value="CAP_GLY_2"/>
    <property type="match status" value="3"/>
</dbReference>
<dbReference type="SMART" id="SM00248">
    <property type="entry name" value="ANK"/>
    <property type="match status" value="3"/>
</dbReference>
<keyword evidence="1" id="KW-0040">ANK repeat</keyword>
<dbReference type="SMART" id="SM01052">
    <property type="entry name" value="CAP_GLY"/>
    <property type="match status" value="3"/>
</dbReference>
<dbReference type="Gene3D" id="1.25.40.20">
    <property type="entry name" value="Ankyrin repeat-containing domain"/>
    <property type="match status" value="1"/>
</dbReference>
<keyword evidence="5" id="KW-1185">Reference proteome</keyword>